<keyword evidence="4" id="KW-0472">Membrane</keyword>
<dbReference type="RefSeq" id="WP_012879343.1">
    <property type="nucleotide sequence ID" value="NC_013530.1"/>
</dbReference>
<dbReference type="HOGENOM" id="CLU_060703_4_0_11"/>
<dbReference type="AlphaFoldDB" id="D1BX33"/>
<gene>
    <name evidence="5" type="ordered locus">Xcel_2587</name>
</gene>
<dbReference type="PANTHER" id="PTHR30413:SF8">
    <property type="entry name" value="TRANSPORT PERMEASE PROTEIN"/>
    <property type="match status" value="1"/>
</dbReference>
<dbReference type="STRING" id="446471.Xcel_2587"/>
<sequence length="324" mass="34713">MTQTNASGPSGSAATPGVPVGAVPARLTSDQAADLAAQSGLRQMGVRPPLGLYLKSVWARRSFIWNLSASRAYTRNQGSYLGQAWQLISPTLDAAVFILVFGVILGASRGVENVAAFITVGTFSYALFARTVSAGVSSITSNVQLVRSHQFPRAVVPASTSMTELVLFVPTLVMMVVLSVLTGAFIPSMGAVYPAWSWLLLPVAAVLLAAFSMGCAFFLARLGARTPDVANLLPFFVGLGRFGSGVMFSVTAQIGVENRGTWWALIVEWQPLAVYLNLFRAAMGNEPSIQLTPALWLWATGYAVVFLVAGFIFFWRAEETYGRD</sequence>
<organism evidence="5 6">
    <name type="scientific">Xylanimonas cellulosilytica (strain DSM 15894 / JCM 12276 / CECT 5975 / KCTC 9989 / LMG 20990 / NBRC 107835 / XIL07)</name>
    <dbReference type="NCBI Taxonomy" id="446471"/>
    <lineage>
        <taxon>Bacteria</taxon>
        <taxon>Bacillati</taxon>
        <taxon>Actinomycetota</taxon>
        <taxon>Actinomycetes</taxon>
        <taxon>Micrococcales</taxon>
        <taxon>Promicromonosporaceae</taxon>
        <taxon>Xylanimonas</taxon>
    </lineage>
</organism>
<feature type="transmembrane region" description="Helical" evidence="4">
    <location>
        <begin position="295"/>
        <end position="315"/>
    </location>
</feature>
<protein>
    <submittedName>
        <fullName evidence="5">ABC-2 type transporter</fullName>
    </submittedName>
</protein>
<evidence type="ECO:0000256" key="3">
    <source>
        <dbReference type="ARBA" id="ARBA00022448"/>
    </source>
</evidence>
<reference evidence="5 6" key="2">
    <citation type="journal article" date="2010" name="Stand. Genomic Sci.">
        <title>Complete genome sequence of Xylanimonas cellulosilytica type strain (XIL07).</title>
        <authorList>
            <person name="Foster B."/>
            <person name="Pukall R."/>
            <person name="Abt B."/>
            <person name="Nolan M."/>
            <person name="Glavina Del Rio T."/>
            <person name="Chen F."/>
            <person name="Lucas S."/>
            <person name="Tice H."/>
            <person name="Pitluck S."/>
            <person name="Cheng J.-F."/>
            <person name="Chertkov O."/>
            <person name="Brettin T."/>
            <person name="Han C."/>
            <person name="Detter J.C."/>
            <person name="Bruce D."/>
            <person name="Goodwin L."/>
            <person name="Ivanova N."/>
            <person name="Mavromatis K."/>
            <person name="Pati A."/>
            <person name="Mikhailova N."/>
            <person name="Chen A."/>
            <person name="Palaniappan K."/>
            <person name="Land M."/>
            <person name="Hauser L."/>
            <person name="Chang Y.-J."/>
            <person name="Jeffries C.D."/>
            <person name="Chain P."/>
            <person name="Rohde M."/>
            <person name="Goeker M."/>
            <person name="Bristow J."/>
            <person name="Eisen J.A."/>
            <person name="Markowitz V."/>
            <person name="Hugenholtz P."/>
            <person name="Kyrpides N.C."/>
            <person name="Klenk H.-P."/>
            <person name="Lapidus A."/>
        </authorList>
    </citation>
    <scope>NUCLEOTIDE SEQUENCE [LARGE SCALE GENOMIC DNA]</scope>
    <source>
        <strain evidence="6">DSM 15894 / CECT 5975 / LMG 20990 / XIL07</strain>
    </source>
</reference>
<feature type="transmembrane region" description="Helical" evidence="4">
    <location>
        <begin position="198"/>
        <end position="220"/>
    </location>
</feature>
<dbReference type="Proteomes" id="UP000002255">
    <property type="component" value="Chromosome"/>
</dbReference>
<dbReference type="eggNOG" id="COG1682">
    <property type="taxonomic scope" value="Bacteria"/>
</dbReference>
<dbReference type="PANTHER" id="PTHR30413">
    <property type="entry name" value="INNER MEMBRANE TRANSPORT PERMEASE"/>
    <property type="match status" value="1"/>
</dbReference>
<keyword evidence="4" id="KW-0812">Transmembrane</keyword>
<evidence type="ECO:0000256" key="1">
    <source>
        <dbReference type="ARBA" id="ARBA00004429"/>
    </source>
</evidence>
<comment type="similarity">
    <text evidence="2">Belongs to the ABC-2 integral membrane protein family.</text>
</comment>
<feature type="transmembrane region" description="Helical" evidence="4">
    <location>
        <begin position="165"/>
        <end position="186"/>
    </location>
</feature>
<evidence type="ECO:0000313" key="6">
    <source>
        <dbReference type="Proteomes" id="UP000002255"/>
    </source>
</evidence>
<dbReference type="EMBL" id="CP001821">
    <property type="protein sequence ID" value="ACZ31601.1"/>
    <property type="molecule type" value="Genomic_DNA"/>
</dbReference>
<evidence type="ECO:0000256" key="2">
    <source>
        <dbReference type="ARBA" id="ARBA00007783"/>
    </source>
</evidence>
<dbReference type="GO" id="GO:0005886">
    <property type="term" value="C:plasma membrane"/>
    <property type="evidence" value="ECO:0007669"/>
    <property type="project" value="UniProtKB-SubCell"/>
</dbReference>
<evidence type="ECO:0000256" key="4">
    <source>
        <dbReference type="SAM" id="Phobius"/>
    </source>
</evidence>
<feature type="transmembrane region" description="Helical" evidence="4">
    <location>
        <begin position="114"/>
        <end position="132"/>
    </location>
</feature>
<keyword evidence="6" id="KW-1185">Reference proteome</keyword>
<proteinExistence type="inferred from homology"/>
<comment type="subcellular location">
    <subcellularLocation>
        <location evidence="1">Cell inner membrane</location>
        <topology evidence="1">Multi-pass membrane protein</topology>
    </subcellularLocation>
</comment>
<name>D1BX33_XYLCX</name>
<keyword evidence="3" id="KW-0813">Transport</keyword>
<accession>D1BX33</accession>
<feature type="transmembrane region" description="Helical" evidence="4">
    <location>
        <begin position="87"/>
        <end position="108"/>
    </location>
</feature>
<feature type="transmembrane region" description="Helical" evidence="4">
    <location>
        <begin position="232"/>
        <end position="256"/>
    </location>
</feature>
<dbReference type="KEGG" id="xce:Xcel_2587"/>
<reference evidence="6" key="1">
    <citation type="submission" date="2009-11" db="EMBL/GenBank/DDBJ databases">
        <title>The complete chromosome of Xylanimonas cellulosilytica DSM 15894.</title>
        <authorList>
            <consortium name="US DOE Joint Genome Institute (JGI-PGF)"/>
            <person name="Lucas S."/>
            <person name="Copeland A."/>
            <person name="Lapidus A."/>
            <person name="Glavina del Rio T."/>
            <person name="Dalin E."/>
            <person name="Tice H."/>
            <person name="Bruce D."/>
            <person name="Goodwin L."/>
            <person name="Pitluck S."/>
            <person name="Kyrpides N."/>
            <person name="Mavromatis K."/>
            <person name="Ivanova N."/>
            <person name="Mikhailova N."/>
            <person name="Foster B."/>
            <person name="Clum A."/>
            <person name="Brettin T."/>
            <person name="Detter J.C."/>
            <person name="Han C."/>
            <person name="Larimer F."/>
            <person name="Land M."/>
            <person name="Hauser L."/>
            <person name="Markowitz V."/>
            <person name="Cheng J.F."/>
            <person name="Hugenholtz P."/>
            <person name="Woyke T."/>
            <person name="Wu D."/>
            <person name="Gehrich-Schroeter G."/>
            <person name="Schneider S."/>
            <person name="Pukall S.R."/>
            <person name="Klenk H.P."/>
            <person name="Eisen J.A."/>
        </authorList>
    </citation>
    <scope>NUCLEOTIDE SEQUENCE [LARGE SCALE GENOMIC DNA]</scope>
    <source>
        <strain evidence="6">DSM 15894 / CECT 5975 / LMG 20990 / XIL07</strain>
    </source>
</reference>
<keyword evidence="4" id="KW-1133">Transmembrane helix</keyword>
<dbReference type="GO" id="GO:0015920">
    <property type="term" value="P:lipopolysaccharide transport"/>
    <property type="evidence" value="ECO:0007669"/>
    <property type="project" value="TreeGrafter"/>
</dbReference>
<evidence type="ECO:0000313" key="5">
    <source>
        <dbReference type="EMBL" id="ACZ31601.1"/>
    </source>
</evidence>